<dbReference type="Pfam" id="PF07155">
    <property type="entry name" value="ECF-ribofla_trS"/>
    <property type="match status" value="1"/>
</dbReference>
<comment type="caution">
    <text evidence="2">The sequence shown here is derived from an EMBL/GenBank/DDBJ whole genome shotgun (WGS) entry which is preliminary data.</text>
</comment>
<feature type="transmembrane region" description="Helical" evidence="1">
    <location>
        <begin position="138"/>
        <end position="155"/>
    </location>
</feature>
<reference evidence="2" key="1">
    <citation type="submission" date="2022-06" db="EMBL/GenBank/DDBJ databases">
        <title>Vallitalea longa sp. nov., an anaerobic bacterium isolated from marine sediment.</title>
        <authorList>
            <person name="Hirano S."/>
            <person name="Terahara T."/>
            <person name="Mori K."/>
            <person name="Hamada M."/>
            <person name="Matsumoto R."/>
            <person name="Kobayashi T."/>
        </authorList>
    </citation>
    <scope>NUCLEOTIDE SEQUENCE</scope>
    <source>
        <strain evidence="2">SH18-1</strain>
    </source>
</reference>
<evidence type="ECO:0000313" key="2">
    <source>
        <dbReference type="EMBL" id="GKX28010.1"/>
    </source>
</evidence>
<name>A0A9W5Y8M9_9FIRM</name>
<keyword evidence="1" id="KW-1133">Transmembrane helix</keyword>
<keyword evidence="1" id="KW-0812">Transmembrane</keyword>
<dbReference type="RefSeq" id="WP_281811879.1">
    <property type="nucleotide sequence ID" value="NZ_BRLB01000001.1"/>
</dbReference>
<protein>
    <recommendedName>
        <fullName evidence="4">ECF transporter S component</fullName>
    </recommendedName>
</protein>
<keyword evidence="3" id="KW-1185">Reference proteome</keyword>
<evidence type="ECO:0000256" key="1">
    <source>
        <dbReference type="SAM" id="Phobius"/>
    </source>
</evidence>
<dbReference type="InterPro" id="IPR009825">
    <property type="entry name" value="ECF_substrate-spec-like"/>
</dbReference>
<evidence type="ECO:0008006" key="4">
    <source>
        <dbReference type="Google" id="ProtNLM"/>
    </source>
</evidence>
<dbReference type="EMBL" id="BRLB01000001">
    <property type="protein sequence ID" value="GKX28010.1"/>
    <property type="molecule type" value="Genomic_DNA"/>
</dbReference>
<evidence type="ECO:0000313" key="3">
    <source>
        <dbReference type="Proteomes" id="UP001144256"/>
    </source>
</evidence>
<feature type="transmembrane region" description="Helical" evidence="1">
    <location>
        <begin position="203"/>
        <end position="225"/>
    </location>
</feature>
<organism evidence="2 3">
    <name type="scientific">Vallitalea longa</name>
    <dbReference type="NCBI Taxonomy" id="2936439"/>
    <lineage>
        <taxon>Bacteria</taxon>
        <taxon>Bacillati</taxon>
        <taxon>Bacillota</taxon>
        <taxon>Clostridia</taxon>
        <taxon>Lachnospirales</taxon>
        <taxon>Vallitaleaceae</taxon>
        <taxon>Vallitalea</taxon>
    </lineage>
</organism>
<keyword evidence="1" id="KW-0472">Membrane</keyword>
<feature type="transmembrane region" description="Helical" evidence="1">
    <location>
        <begin position="45"/>
        <end position="62"/>
    </location>
</feature>
<sequence length="248" mass="27794">MEEKYGTTQKSNKLTKRTIVSSIIILILIPITILFGVFVLDDRKYVFISILIILYTMIPFLMVFEGRKPQAREIVIIAVLSAIAVAGRGAFFMIPQFKPVVAIVIISGVCFGGEAGFLVGAVSGFVSNFFFGQGPWTVWQMFCFGIIGFLAGILFRKGILRRNKIKLLLYGLLSTFFIYGGIIDIGSMMMATGKFDFRVLLTYYATGFWFNVIHAASTVFFLFILSDTMIEKLERIKIKYGLIESGNN</sequence>
<accession>A0A9W5Y8M9</accession>
<dbReference type="GO" id="GO:0016020">
    <property type="term" value="C:membrane"/>
    <property type="evidence" value="ECO:0007669"/>
    <property type="project" value="InterPro"/>
</dbReference>
<feature type="transmembrane region" description="Helical" evidence="1">
    <location>
        <begin position="74"/>
        <end position="94"/>
    </location>
</feature>
<gene>
    <name evidence="2" type="ORF">SH1V18_04900</name>
</gene>
<feature type="transmembrane region" description="Helical" evidence="1">
    <location>
        <begin position="101"/>
        <end position="126"/>
    </location>
</feature>
<proteinExistence type="predicted"/>
<dbReference type="AlphaFoldDB" id="A0A9W5Y8M9"/>
<feature type="transmembrane region" description="Helical" evidence="1">
    <location>
        <begin position="20"/>
        <end position="40"/>
    </location>
</feature>
<dbReference type="Gene3D" id="1.10.1760.20">
    <property type="match status" value="1"/>
</dbReference>
<dbReference type="Proteomes" id="UP001144256">
    <property type="component" value="Unassembled WGS sequence"/>
</dbReference>
<feature type="transmembrane region" description="Helical" evidence="1">
    <location>
        <begin position="167"/>
        <end position="191"/>
    </location>
</feature>